<organism evidence="1 2">
    <name type="scientific">Hymenobacter cellulosilyticus</name>
    <dbReference type="NCBI Taxonomy" id="2932248"/>
    <lineage>
        <taxon>Bacteria</taxon>
        <taxon>Pseudomonadati</taxon>
        <taxon>Bacteroidota</taxon>
        <taxon>Cytophagia</taxon>
        <taxon>Cytophagales</taxon>
        <taxon>Hymenobacteraceae</taxon>
        <taxon>Hymenobacter</taxon>
    </lineage>
</organism>
<dbReference type="RefSeq" id="WP_244677550.1">
    <property type="nucleotide sequence ID" value="NZ_CP095046.1"/>
</dbReference>
<reference evidence="1" key="1">
    <citation type="submission" date="2022-04" db="EMBL/GenBank/DDBJ databases">
        <title>Hymenobacter sp. isolated from the air.</title>
        <authorList>
            <person name="Won M."/>
            <person name="Lee C.-M."/>
            <person name="Woen H.-Y."/>
            <person name="Kwon S.-W."/>
        </authorList>
    </citation>
    <scope>NUCLEOTIDE SEQUENCE</scope>
    <source>
        <strain evidence="1">5116S-3</strain>
    </source>
</reference>
<name>A0A8T9QDJ5_9BACT</name>
<accession>A0A8T9QDJ5</accession>
<dbReference type="EMBL" id="CP095046">
    <property type="protein sequence ID" value="UOQ74208.1"/>
    <property type="molecule type" value="Genomic_DNA"/>
</dbReference>
<proteinExistence type="predicted"/>
<evidence type="ECO:0000313" key="1">
    <source>
        <dbReference type="EMBL" id="UOQ74208.1"/>
    </source>
</evidence>
<evidence type="ECO:0000313" key="2">
    <source>
        <dbReference type="Proteomes" id="UP000831796"/>
    </source>
</evidence>
<dbReference type="Proteomes" id="UP000831796">
    <property type="component" value="Chromosome"/>
</dbReference>
<dbReference type="AlphaFoldDB" id="A0A8T9QDJ5"/>
<sequence length="118" mass="12439">MQPTVSTIRAQGETELVASLQPKGRLEASVVHSPLPHLLVSAAGSFRPKLGDSTYAATRQWEAGVGTYWNLGPHWSVTALAGGGHAYVDKSFKPFQLGGYSSPSNTRAATVNCSGRLA</sequence>
<keyword evidence="2" id="KW-1185">Reference proteome</keyword>
<protein>
    <submittedName>
        <fullName evidence="1">Uncharacterized protein</fullName>
    </submittedName>
</protein>
<gene>
    <name evidence="1" type="ORF">MUN79_10145</name>
</gene>
<dbReference type="KEGG" id="hcu:MUN79_10145"/>